<dbReference type="OrthoDB" id="7183822at2"/>
<dbReference type="PANTHER" id="PTHR28152">
    <property type="entry name" value="HYDROXYACYL-THIOESTER DEHYDRATASE TYPE 2, MITOCHONDRIAL"/>
    <property type="match status" value="1"/>
</dbReference>
<organism evidence="2 3">
    <name type="scientific">Methylobacterium nodulans (strain LMG 21967 / CNCM I-2342 / ORS 2060)</name>
    <dbReference type="NCBI Taxonomy" id="460265"/>
    <lineage>
        <taxon>Bacteria</taxon>
        <taxon>Pseudomonadati</taxon>
        <taxon>Pseudomonadota</taxon>
        <taxon>Alphaproteobacteria</taxon>
        <taxon>Hyphomicrobiales</taxon>
        <taxon>Methylobacteriaceae</taxon>
        <taxon>Methylobacterium</taxon>
    </lineage>
</organism>
<proteinExistence type="predicted"/>
<dbReference type="Pfam" id="PF13452">
    <property type="entry name" value="FAS1_DH_region"/>
    <property type="match status" value="1"/>
</dbReference>
<dbReference type="SUPFAM" id="SSF54637">
    <property type="entry name" value="Thioesterase/thiol ester dehydrase-isomerase"/>
    <property type="match status" value="2"/>
</dbReference>
<dbReference type="GO" id="GO:0019171">
    <property type="term" value="F:(3R)-hydroxyacyl-[acyl-carrier-protein] dehydratase activity"/>
    <property type="evidence" value="ECO:0007669"/>
    <property type="project" value="TreeGrafter"/>
</dbReference>
<evidence type="ECO:0000313" key="2">
    <source>
        <dbReference type="EMBL" id="ACL61544.1"/>
    </source>
</evidence>
<dbReference type="Proteomes" id="UP000008207">
    <property type="component" value="Chromosome"/>
</dbReference>
<dbReference type="HOGENOM" id="CLU_028690_3_0_5"/>
<dbReference type="AlphaFoldDB" id="B8IG67"/>
<dbReference type="Gene3D" id="3.10.129.10">
    <property type="entry name" value="Hotdog Thioesterase"/>
    <property type="match status" value="2"/>
</dbReference>
<dbReference type="RefSeq" id="WP_015933113.1">
    <property type="nucleotide sequence ID" value="NC_011894.1"/>
</dbReference>
<dbReference type="STRING" id="460265.Mnod_6786"/>
<dbReference type="EMBL" id="CP001349">
    <property type="protein sequence ID" value="ACL61544.1"/>
    <property type="molecule type" value="Genomic_DNA"/>
</dbReference>
<gene>
    <name evidence="2" type="ordered locus">Mnod_6786</name>
</gene>
<dbReference type="InterPro" id="IPR052741">
    <property type="entry name" value="Mitochondrial_HTD2"/>
</dbReference>
<dbReference type="InterPro" id="IPR029069">
    <property type="entry name" value="HotDog_dom_sf"/>
</dbReference>
<accession>B8IG67</accession>
<reference evidence="2 3" key="1">
    <citation type="submission" date="2009-01" db="EMBL/GenBank/DDBJ databases">
        <title>Complete sequence of chromosome of Methylobacterium nodulans ORS 2060.</title>
        <authorList>
            <consortium name="US DOE Joint Genome Institute"/>
            <person name="Lucas S."/>
            <person name="Copeland A."/>
            <person name="Lapidus A."/>
            <person name="Glavina del Rio T."/>
            <person name="Dalin E."/>
            <person name="Tice H."/>
            <person name="Bruce D."/>
            <person name="Goodwin L."/>
            <person name="Pitluck S."/>
            <person name="Sims D."/>
            <person name="Brettin T."/>
            <person name="Detter J.C."/>
            <person name="Han C."/>
            <person name="Larimer F."/>
            <person name="Land M."/>
            <person name="Hauser L."/>
            <person name="Kyrpides N."/>
            <person name="Ivanova N."/>
            <person name="Marx C.J."/>
            <person name="Richardson P."/>
        </authorList>
    </citation>
    <scope>NUCLEOTIDE SEQUENCE [LARGE SCALE GENOMIC DNA]</scope>
    <source>
        <strain evidence="3">LMG 21967 / CNCM I-2342 / ORS 2060</strain>
    </source>
</reference>
<sequence>MARPESLDLAHLRSWIGREETAEDVVTPILAERFHGTLDLAGPAPRAREAVPRLIHYGLTQAAVPTAGLGPDGHPARGGFLPPVPLPRRMFAGSTLAFQGDLRVGDAVRRVSRIADVTLKEGRTGPLLFVAVENRIEGNGETVLEEQQDIVYRGLDAGGAAKAPFPAPQGRWSETLSASEPLLFRYSALTFNSHRIHYDRRYAMEVEGYRGLVVHGPLQATLLLGFAARLRSAPPSRFSFRSLSTLFNGEPIVLHAEEDGDGLKLWTAHEGGPVAMAAQAAWT</sequence>
<dbReference type="eggNOG" id="COG3777">
    <property type="taxonomic scope" value="Bacteria"/>
</dbReference>
<dbReference type="PANTHER" id="PTHR28152:SF1">
    <property type="entry name" value="HYDROXYACYL-THIOESTER DEHYDRATASE TYPE 2, MITOCHONDRIAL"/>
    <property type="match status" value="1"/>
</dbReference>
<dbReference type="KEGG" id="mno:Mnod_6786"/>
<dbReference type="InterPro" id="IPR039569">
    <property type="entry name" value="FAS1-like_DH_region"/>
</dbReference>
<keyword evidence="3" id="KW-1185">Reference proteome</keyword>
<evidence type="ECO:0000259" key="1">
    <source>
        <dbReference type="Pfam" id="PF13452"/>
    </source>
</evidence>
<feature type="domain" description="FAS1-like dehydratase" evidence="1">
    <location>
        <begin position="35"/>
        <end position="145"/>
    </location>
</feature>
<name>B8IG67_METNO</name>
<protein>
    <recommendedName>
        <fullName evidence="1">FAS1-like dehydratase domain-containing protein</fullName>
    </recommendedName>
</protein>
<evidence type="ECO:0000313" key="3">
    <source>
        <dbReference type="Proteomes" id="UP000008207"/>
    </source>
</evidence>